<dbReference type="EMBL" id="JWZT01000521">
    <property type="protein sequence ID" value="KII74143.1"/>
    <property type="molecule type" value="Genomic_DNA"/>
</dbReference>
<accession>A0A0C2JXE9</accession>
<comment type="caution">
    <text evidence="1">The sequence shown here is derived from an EMBL/GenBank/DDBJ whole genome shotgun (WGS) entry which is preliminary data.</text>
</comment>
<dbReference type="Proteomes" id="UP000031668">
    <property type="component" value="Unassembled WGS sequence"/>
</dbReference>
<protein>
    <submittedName>
        <fullName evidence="1">Uncharacterized protein</fullName>
    </submittedName>
</protein>
<proteinExistence type="predicted"/>
<organism evidence="1 2">
    <name type="scientific">Thelohanellus kitauei</name>
    <name type="common">Myxosporean</name>
    <dbReference type="NCBI Taxonomy" id="669202"/>
    <lineage>
        <taxon>Eukaryota</taxon>
        <taxon>Metazoa</taxon>
        <taxon>Cnidaria</taxon>
        <taxon>Myxozoa</taxon>
        <taxon>Myxosporea</taxon>
        <taxon>Bivalvulida</taxon>
        <taxon>Platysporina</taxon>
        <taxon>Myxobolidae</taxon>
        <taxon>Thelohanellus</taxon>
    </lineage>
</organism>
<reference evidence="1 2" key="1">
    <citation type="journal article" date="2014" name="Genome Biol. Evol.">
        <title>The genome of the myxosporean Thelohanellus kitauei shows adaptations to nutrient acquisition within its fish host.</title>
        <authorList>
            <person name="Yang Y."/>
            <person name="Xiong J."/>
            <person name="Zhou Z."/>
            <person name="Huo F."/>
            <person name="Miao W."/>
            <person name="Ran C."/>
            <person name="Liu Y."/>
            <person name="Zhang J."/>
            <person name="Feng J."/>
            <person name="Wang M."/>
            <person name="Wang M."/>
            <person name="Wang L."/>
            <person name="Yao B."/>
        </authorList>
    </citation>
    <scope>NUCLEOTIDE SEQUENCE [LARGE SCALE GENOMIC DNA]</scope>
    <source>
        <strain evidence="1">Wuqing</strain>
    </source>
</reference>
<dbReference type="AlphaFoldDB" id="A0A0C2JXE9"/>
<name>A0A0C2JXE9_THEKT</name>
<keyword evidence="2" id="KW-1185">Reference proteome</keyword>
<evidence type="ECO:0000313" key="1">
    <source>
        <dbReference type="EMBL" id="KII74143.1"/>
    </source>
</evidence>
<gene>
    <name evidence="1" type="ORF">RF11_01795</name>
</gene>
<evidence type="ECO:0000313" key="2">
    <source>
        <dbReference type="Proteomes" id="UP000031668"/>
    </source>
</evidence>
<sequence length="141" mass="17028">MLSYWVLLFPCFSNCEDSEYPARVITHDEKHLETVTHEQNLNGKKIKTWVYKLIESQSHPYYEMCHDEIYHLIYVFSSKIHTNDTSDISVYLIELQNHHVSLLLHLNREFKAALRHQYARLEYYYLHILDNQEYGQDFTTI</sequence>